<dbReference type="PANTHER" id="PTHR47840">
    <property type="entry name" value="ZN(II)2CYS6 TRANSCRIPTION FACTOR (EUROFUNG)-RELATED"/>
    <property type="match status" value="1"/>
</dbReference>
<dbReference type="PROSITE" id="PS00463">
    <property type="entry name" value="ZN2_CY6_FUNGAL_1"/>
    <property type="match status" value="1"/>
</dbReference>
<keyword evidence="1" id="KW-0479">Metal-binding</keyword>
<sequence length="699" mass="78438">MDTLSRPADQPRKKIRKGTRSCWECKHRKVRCIFKSEGDTKCKECFIRGISCRSQDLPEPENPRESDRVGLNERLTRVESHLESISPRLAEILQRLETFGTDGRHSQLTVRLKNERESPPARQEIAPVLELFKDESLGFQKSGTEIPKRTTYSTTSPDWQNLREELMALFPSPETIERISEGSAGWWIGRSIVFQDSDTSLLPIPLEVLWESHPAVIGKVILWIALALQQLPLGYDASSLELPEPPKVLAEIIIATVTKRVCSDDSVVTCIDGIECLVVQATIFGNNGKLRSAWLSHRRAIDIAQLIGIHHGVTNQAATAAFRRRATFIWRYILTMDRQISLILGVNGSVTNMTIDSHQSDPTDLKEDPARNGTALWPMTRIAGAIIERNQTFTKVTPAMVEMTMSIDSEFEGLNMPAMISPSTHDAYGEDKDRERALITVSNQYWMAWYQLKASLFLPLLLESGAGSLYASHRRTCLDACRNQITCYHNLRVLCGKGYYNRIEDFQVFTAAMTIIINAVGPYGSQDCSPSDWELIYGVTTTFEFLSKDTPADDVANQCWRVLSTLIAVAMGKDFPQFAIPNEGDIKNEQDLPSRIKLDLPFFGAVFLERRTWGSIADRPRGQNVDQLSHSPSANTPSWMGTTLNSEEAPSLDADTMQPLTPSFDSTSGYWAVDTEFTFEAPFLADFEINWSSCDFGLS</sequence>
<evidence type="ECO:0000259" key="7">
    <source>
        <dbReference type="PROSITE" id="PS00463"/>
    </source>
</evidence>
<dbReference type="Gene3D" id="4.10.240.10">
    <property type="entry name" value="Zn(2)-C6 fungal-type DNA-binding domain"/>
    <property type="match status" value="1"/>
</dbReference>
<dbReference type="GO" id="GO:0000981">
    <property type="term" value="F:DNA-binding transcription factor activity, RNA polymerase II-specific"/>
    <property type="evidence" value="ECO:0007669"/>
    <property type="project" value="InterPro"/>
</dbReference>
<organism evidence="8 9">
    <name type="scientific">Penicillium brevicompactum</name>
    <dbReference type="NCBI Taxonomy" id="5074"/>
    <lineage>
        <taxon>Eukaryota</taxon>
        <taxon>Fungi</taxon>
        <taxon>Dikarya</taxon>
        <taxon>Ascomycota</taxon>
        <taxon>Pezizomycotina</taxon>
        <taxon>Eurotiomycetes</taxon>
        <taxon>Eurotiomycetidae</taxon>
        <taxon>Eurotiales</taxon>
        <taxon>Aspergillaceae</taxon>
        <taxon>Penicillium</taxon>
    </lineage>
</organism>
<dbReference type="GO" id="GO:0003677">
    <property type="term" value="F:DNA binding"/>
    <property type="evidence" value="ECO:0007669"/>
    <property type="project" value="UniProtKB-KW"/>
</dbReference>
<reference evidence="8" key="1">
    <citation type="submission" date="2022-12" db="EMBL/GenBank/DDBJ databases">
        <authorList>
            <person name="Petersen C."/>
        </authorList>
    </citation>
    <scope>NUCLEOTIDE SEQUENCE</scope>
    <source>
        <strain evidence="8">IBT 35673</strain>
    </source>
</reference>
<dbReference type="SUPFAM" id="SSF57701">
    <property type="entry name" value="Zn2/Cys6 DNA-binding domain"/>
    <property type="match status" value="1"/>
</dbReference>
<accession>A0A9W9Q0H6</accession>
<dbReference type="CDD" id="cd00067">
    <property type="entry name" value="GAL4"/>
    <property type="match status" value="1"/>
</dbReference>
<proteinExistence type="predicted"/>
<feature type="compositionally biased region" description="Polar residues" evidence="6">
    <location>
        <begin position="624"/>
        <end position="646"/>
    </location>
</feature>
<dbReference type="InterPro" id="IPR036864">
    <property type="entry name" value="Zn2-C6_fun-type_DNA-bd_sf"/>
</dbReference>
<evidence type="ECO:0000256" key="6">
    <source>
        <dbReference type="SAM" id="MobiDB-lite"/>
    </source>
</evidence>
<keyword evidence="3" id="KW-0238">DNA-binding</keyword>
<evidence type="ECO:0000256" key="4">
    <source>
        <dbReference type="ARBA" id="ARBA00023163"/>
    </source>
</evidence>
<evidence type="ECO:0000256" key="5">
    <source>
        <dbReference type="ARBA" id="ARBA00023242"/>
    </source>
</evidence>
<evidence type="ECO:0000256" key="3">
    <source>
        <dbReference type="ARBA" id="ARBA00023125"/>
    </source>
</evidence>
<evidence type="ECO:0000313" key="9">
    <source>
        <dbReference type="Proteomes" id="UP001147695"/>
    </source>
</evidence>
<dbReference type="PANTHER" id="PTHR47840:SF1">
    <property type="entry name" value="ZN(II)2CYS6 TRANSCRIPTION FACTOR (EUROFUNG)"/>
    <property type="match status" value="1"/>
</dbReference>
<keyword evidence="2" id="KW-0805">Transcription regulation</keyword>
<gene>
    <name evidence="8" type="ORF">N7452_010639</name>
</gene>
<dbReference type="CDD" id="cd12148">
    <property type="entry name" value="fungal_TF_MHR"/>
    <property type="match status" value="1"/>
</dbReference>
<dbReference type="AlphaFoldDB" id="A0A9W9Q0H6"/>
<dbReference type="SMART" id="SM00906">
    <property type="entry name" value="Fungal_trans"/>
    <property type="match status" value="1"/>
</dbReference>
<keyword evidence="5" id="KW-0539">Nucleus</keyword>
<protein>
    <submittedName>
        <fullName evidence="8">Transcriptional regulator family: Fungal Specific TF</fullName>
    </submittedName>
</protein>
<name>A0A9W9Q0H6_PENBR</name>
<dbReference type="GO" id="GO:0006351">
    <property type="term" value="P:DNA-templated transcription"/>
    <property type="evidence" value="ECO:0007669"/>
    <property type="project" value="InterPro"/>
</dbReference>
<comment type="caution">
    <text evidence="8">The sequence shown here is derived from an EMBL/GenBank/DDBJ whole genome shotgun (WGS) entry which is preliminary data.</text>
</comment>
<dbReference type="InterPro" id="IPR001138">
    <property type="entry name" value="Zn2Cys6_DnaBD"/>
</dbReference>
<dbReference type="Proteomes" id="UP001147695">
    <property type="component" value="Unassembled WGS sequence"/>
</dbReference>
<feature type="region of interest" description="Disordered" evidence="6">
    <location>
        <begin position="619"/>
        <end position="646"/>
    </location>
</feature>
<keyword evidence="4" id="KW-0804">Transcription</keyword>
<evidence type="ECO:0000313" key="8">
    <source>
        <dbReference type="EMBL" id="KAJ5322350.1"/>
    </source>
</evidence>
<dbReference type="EMBL" id="JAPZBQ010000006">
    <property type="protein sequence ID" value="KAJ5322350.1"/>
    <property type="molecule type" value="Genomic_DNA"/>
</dbReference>
<dbReference type="GO" id="GO:0008270">
    <property type="term" value="F:zinc ion binding"/>
    <property type="evidence" value="ECO:0007669"/>
    <property type="project" value="InterPro"/>
</dbReference>
<evidence type="ECO:0000256" key="1">
    <source>
        <dbReference type="ARBA" id="ARBA00022723"/>
    </source>
</evidence>
<feature type="domain" description="Zn(2)-C6 fungal-type" evidence="7">
    <location>
        <begin position="21"/>
        <end position="52"/>
    </location>
</feature>
<dbReference type="InterPro" id="IPR007219">
    <property type="entry name" value="XnlR_reg_dom"/>
</dbReference>
<reference evidence="8" key="2">
    <citation type="journal article" date="2023" name="IMA Fungus">
        <title>Comparative genomic study of the Penicillium genus elucidates a diverse pangenome and 15 lateral gene transfer events.</title>
        <authorList>
            <person name="Petersen C."/>
            <person name="Sorensen T."/>
            <person name="Nielsen M.R."/>
            <person name="Sondergaard T.E."/>
            <person name="Sorensen J.L."/>
            <person name="Fitzpatrick D.A."/>
            <person name="Frisvad J.C."/>
            <person name="Nielsen K.L."/>
        </authorList>
    </citation>
    <scope>NUCLEOTIDE SEQUENCE</scope>
    <source>
        <strain evidence="8">IBT 35673</strain>
    </source>
</reference>
<evidence type="ECO:0000256" key="2">
    <source>
        <dbReference type="ARBA" id="ARBA00023015"/>
    </source>
</evidence>